<feature type="signal peptide" evidence="1">
    <location>
        <begin position="1"/>
        <end position="19"/>
    </location>
</feature>
<evidence type="ECO:0000256" key="1">
    <source>
        <dbReference type="SAM" id="SignalP"/>
    </source>
</evidence>
<name>A0A0P4VN73_9HEMI</name>
<proteinExistence type="evidence at transcript level"/>
<feature type="non-terminal residue" evidence="2">
    <location>
        <position position="1"/>
    </location>
</feature>
<dbReference type="AlphaFoldDB" id="A0A0P4VN73"/>
<protein>
    <submittedName>
        <fullName evidence="2">Putative secreted protein</fullName>
    </submittedName>
</protein>
<evidence type="ECO:0000313" key="2">
    <source>
        <dbReference type="EMBL" id="JAI52513.1"/>
    </source>
</evidence>
<feature type="chain" id="PRO_5006069950" evidence="1">
    <location>
        <begin position="20"/>
        <end position="106"/>
    </location>
</feature>
<accession>A0A0P4VN73</accession>
<organism evidence="2">
    <name type="scientific">Rhodnius neglectus</name>
    <dbReference type="NCBI Taxonomy" id="72488"/>
    <lineage>
        <taxon>Eukaryota</taxon>
        <taxon>Metazoa</taxon>
        <taxon>Ecdysozoa</taxon>
        <taxon>Arthropoda</taxon>
        <taxon>Hexapoda</taxon>
        <taxon>Insecta</taxon>
        <taxon>Pterygota</taxon>
        <taxon>Neoptera</taxon>
        <taxon>Paraneoptera</taxon>
        <taxon>Hemiptera</taxon>
        <taxon>Heteroptera</taxon>
        <taxon>Panheteroptera</taxon>
        <taxon>Cimicomorpha</taxon>
        <taxon>Reduviidae</taxon>
        <taxon>Triatominae</taxon>
        <taxon>Rhodnius</taxon>
    </lineage>
</organism>
<reference evidence="2" key="1">
    <citation type="journal article" date="2016" name="PLoS Negl. Trop. Dis.">
        <title>A Deep Insight into the Sialome of Rhodnius neglectus, a Vector of Chagas Disease.</title>
        <authorList>
            <person name="Santiago P.B."/>
            <person name="Assumpcao T.C."/>
            <person name="Araujo C.N."/>
            <person name="Bastos I.M."/>
            <person name="Neves D."/>
            <person name="Silva I.G."/>
            <person name="Charneau S."/>
            <person name="Queiroz R.M."/>
            <person name="Raiol T."/>
            <person name="Oliveira J.V."/>
            <person name="Sousa M.V."/>
            <person name="Calvo E."/>
            <person name="Ribeiro J.M."/>
            <person name="Santana J.M."/>
        </authorList>
    </citation>
    <scope>NUCLEOTIDE SEQUENCE</scope>
    <source>
        <tissue evidence="2">Salivary glands</tissue>
    </source>
</reference>
<keyword evidence="1" id="KW-0732">Signal</keyword>
<dbReference type="EMBL" id="GDKW01004082">
    <property type="protein sequence ID" value="JAI52513.1"/>
    <property type="molecule type" value="mRNA"/>
</dbReference>
<sequence>IMKLYSVFVLFSVLSTVYCVCWTTYYYPDDRGEVLDEGCLDGDECKTYTAPWKAHVYSINTHGGCVSLWEKPGCTGRHLDCYSGNKPHTNLPSRWGWTQTWSIGTC</sequence>